<reference evidence="1" key="1">
    <citation type="submission" date="2018-06" db="EMBL/GenBank/DDBJ databases">
        <authorList>
            <person name="Zhirakovskaya E."/>
        </authorList>
    </citation>
    <scope>NUCLEOTIDE SEQUENCE</scope>
</reference>
<gene>
    <name evidence="1" type="ORF">MNBD_GAMMA08-2507</name>
</gene>
<name>A0A3B0XPG6_9ZZZZ</name>
<accession>A0A3B0XPG6</accession>
<organism evidence="1">
    <name type="scientific">hydrothermal vent metagenome</name>
    <dbReference type="NCBI Taxonomy" id="652676"/>
    <lineage>
        <taxon>unclassified sequences</taxon>
        <taxon>metagenomes</taxon>
        <taxon>ecological metagenomes</taxon>
    </lineage>
</organism>
<sequence>MCSFGRKLRCASFAPHNLVVSQVKGELMSKLIASLIVIILLVGCASTKVTGFRDREYITASYVKPVIDIRIDDFQHKVQVEDLFVKEFSARGISAIKGTSLYPPTRKYTAEELAKVFVGSSADSMIIVILKEGSSEEKQIWLIKVLGKDIGKVVWTGESKTKLVEGNILDGMNLGTMFKSISKNVVDRLIEDKVFKGTIVKNH</sequence>
<dbReference type="AlphaFoldDB" id="A0A3B0XPG6"/>
<evidence type="ECO:0000313" key="1">
    <source>
        <dbReference type="EMBL" id="VAW65117.1"/>
    </source>
</evidence>
<proteinExistence type="predicted"/>
<dbReference type="EMBL" id="UOFH01000307">
    <property type="protein sequence ID" value="VAW65117.1"/>
    <property type="molecule type" value="Genomic_DNA"/>
</dbReference>
<protein>
    <submittedName>
        <fullName evidence="1">Uncharacterized protein</fullName>
    </submittedName>
</protein>